<dbReference type="InterPro" id="IPR050490">
    <property type="entry name" value="Bact_solute-bd_prot1"/>
</dbReference>
<dbReference type="EMBL" id="UHJL01000001">
    <property type="protein sequence ID" value="SUQ20043.1"/>
    <property type="molecule type" value="Genomic_DNA"/>
</dbReference>
<comment type="similarity">
    <text evidence="2">Belongs to the bacterial solute-binding protein 1 family.</text>
</comment>
<dbReference type="Proteomes" id="UP000255423">
    <property type="component" value="Unassembled WGS sequence"/>
</dbReference>
<evidence type="ECO:0000256" key="1">
    <source>
        <dbReference type="ARBA" id="ARBA00004418"/>
    </source>
</evidence>
<accession>A0A380RWV4</accession>
<dbReference type="Pfam" id="PF13416">
    <property type="entry name" value="SBP_bac_8"/>
    <property type="match status" value="1"/>
</dbReference>
<dbReference type="CDD" id="cd14747">
    <property type="entry name" value="PBP2_MalE"/>
    <property type="match status" value="1"/>
</dbReference>
<evidence type="ECO:0000313" key="4">
    <source>
        <dbReference type="EMBL" id="SUQ20043.1"/>
    </source>
</evidence>
<proteinExistence type="inferred from homology"/>
<gene>
    <name evidence="4" type="ORF">SAMN05661053_1295</name>
</gene>
<dbReference type="SUPFAM" id="SSF53850">
    <property type="entry name" value="Periplasmic binding protein-like II"/>
    <property type="match status" value="1"/>
</dbReference>
<keyword evidence="3" id="KW-1133">Transmembrane helix</keyword>
<dbReference type="RefSeq" id="WP_109572495.1">
    <property type="nucleotide sequence ID" value="NZ_UHJL01000001.1"/>
</dbReference>
<protein>
    <submittedName>
        <fullName evidence="4">Carbohydrate ABC transporter substrate-binding protein, CUT1 family (TC 3.A.1.1.-)</fullName>
    </submittedName>
</protein>
<evidence type="ECO:0000256" key="2">
    <source>
        <dbReference type="ARBA" id="ARBA00008520"/>
    </source>
</evidence>
<sequence length="517" mass="57491">MNAITKVTSIITAIAVSSIFAAKAPVAKPAAKKQEALTVWIMPNGASPQEKLEQRLNLFTKKTGIKTKVTVLDWGVAWNRITTALATGIDAPDVLQLGTTWVPYFASRGEIKPLNEWLPQIDSSRFVPVSWNTTHIDSDTTIYSVPWFIDIRPILANKRILKKNNINPEDVATFDGFVKAIRKVNNSHEMLDDGTKVRAFAFPGKNDWNIPHNFAPWVWSNGGNFIEKDNSGKWKAAILTPKTIYGIAKYLSFVLDTLVSTEALQMNTAQIVQHFNAGELAFIVNTSEVIMQTRFDGAKGGLNNTKIGKDSVMALPIPTGTEGSVSFIGGSNLAIPTGNKKQESLDLLLYLTNDENLDAYTKQIGMLPASKKVLANWSKDDDYKTLVPMLGTGRAYTAIPEWGDIEQILGSMFSAIWDHLEIPALYSEEKIYEILANYSNDINKHLNHPISGDLTFAEFRETWHKALGIKDGNQNKGIEEKTKPTEENDSGFSRTPWIFAIAVLLGFIFAFTRRKKH</sequence>
<reference evidence="4 5" key="1">
    <citation type="submission" date="2017-08" db="EMBL/GenBank/DDBJ databases">
        <authorList>
            <person name="de Groot N.N."/>
        </authorList>
    </citation>
    <scope>NUCLEOTIDE SEQUENCE [LARGE SCALE GENOMIC DNA]</scope>
    <source>
        <strain evidence="4 5">HM2</strain>
    </source>
</reference>
<dbReference type="PANTHER" id="PTHR43649:SF12">
    <property type="entry name" value="DIACETYLCHITOBIOSE BINDING PROTEIN DASA"/>
    <property type="match status" value="1"/>
</dbReference>
<organism evidence="4 5">
    <name type="scientific">Fibrobacter succinogenes</name>
    <name type="common">Bacteroides succinogenes</name>
    <dbReference type="NCBI Taxonomy" id="833"/>
    <lineage>
        <taxon>Bacteria</taxon>
        <taxon>Pseudomonadati</taxon>
        <taxon>Fibrobacterota</taxon>
        <taxon>Fibrobacteria</taxon>
        <taxon>Fibrobacterales</taxon>
        <taxon>Fibrobacteraceae</taxon>
        <taxon>Fibrobacter</taxon>
    </lineage>
</organism>
<dbReference type="PANTHER" id="PTHR43649">
    <property type="entry name" value="ARABINOSE-BINDING PROTEIN-RELATED"/>
    <property type="match status" value="1"/>
</dbReference>
<dbReference type="GO" id="GO:0042597">
    <property type="term" value="C:periplasmic space"/>
    <property type="evidence" value="ECO:0007669"/>
    <property type="project" value="UniProtKB-SubCell"/>
</dbReference>
<dbReference type="AlphaFoldDB" id="A0A380RWV4"/>
<evidence type="ECO:0000313" key="5">
    <source>
        <dbReference type="Proteomes" id="UP000255423"/>
    </source>
</evidence>
<comment type="subcellular location">
    <subcellularLocation>
        <location evidence="1">Periplasm</location>
    </subcellularLocation>
</comment>
<name>A0A380RWV4_FIBSU</name>
<keyword evidence="3" id="KW-0472">Membrane</keyword>
<feature type="transmembrane region" description="Helical" evidence="3">
    <location>
        <begin position="495"/>
        <end position="512"/>
    </location>
</feature>
<dbReference type="Gene3D" id="3.40.190.10">
    <property type="entry name" value="Periplasmic binding protein-like II"/>
    <property type="match status" value="1"/>
</dbReference>
<keyword evidence="3" id="KW-0812">Transmembrane</keyword>
<evidence type="ECO:0000256" key="3">
    <source>
        <dbReference type="SAM" id="Phobius"/>
    </source>
</evidence>
<dbReference type="InterPro" id="IPR006059">
    <property type="entry name" value="SBP"/>
</dbReference>